<evidence type="ECO:0008006" key="8">
    <source>
        <dbReference type="Google" id="ProtNLM"/>
    </source>
</evidence>
<evidence type="ECO:0000313" key="7">
    <source>
        <dbReference type="EMBL" id="VFU63405.1"/>
    </source>
</evidence>
<dbReference type="Pfam" id="PF01453">
    <property type="entry name" value="B_lectin"/>
    <property type="match status" value="1"/>
</dbReference>
<dbReference type="Pfam" id="PF08276">
    <property type="entry name" value="PAN_2"/>
    <property type="match status" value="1"/>
</dbReference>
<evidence type="ECO:0000256" key="1">
    <source>
        <dbReference type="ARBA" id="ARBA00003061"/>
    </source>
</evidence>
<feature type="domain" description="Apple" evidence="6">
    <location>
        <begin position="387"/>
        <end position="447"/>
    </location>
</feature>
<sequence length="447" mass="49896">MLGLTKSASQLHFLSIYDDICTNLTCVSCRPQTPATILMPAFQQNTRLDEKTLMNNITILCFCFTSLFIPSLAVDTISANHTLGDGETIVSSGETFELGFFSPGNSTRRYLGIWYSKISKGKVVWVANREIPITDKSGVFKFDERGVLILAIQNGSVIWSSNSSRQAQNPVAQLLDSGNLVIRNEDDRRTENFVWQSFEHPGNTFLPGMKVGNLASGLHVIISSWKSNDDPSRGPYTFEIDAKGLELVVRKNSVMKSRSGPWNGVGFSGLPNVKPDPFLSYAFVSNDREAYLAYDIINSSIALTLVLNQNGVVERLAWIDRLNNWIVYSSAPGDICDNYALCGAYGRCTIGNSPACGCLNRFVPKNQSEWARADWSSGCVPRTPLNCQNGDGFVKYYNIKLPESKIWEINRSMTTEECRMKCLNNCSCMAYTNSDIRGFWKRCILWL</sequence>
<dbReference type="InterPro" id="IPR036426">
    <property type="entry name" value="Bulb-type_lectin_dom_sf"/>
</dbReference>
<evidence type="ECO:0000256" key="4">
    <source>
        <dbReference type="ARBA" id="ARBA00023180"/>
    </source>
</evidence>
<dbReference type="InterPro" id="IPR003609">
    <property type="entry name" value="Pan_app"/>
</dbReference>
<keyword evidence="2" id="KW-0732">Signal</keyword>
<dbReference type="GO" id="GO:0048544">
    <property type="term" value="P:recognition of pollen"/>
    <property type="evidence" value="ECO:0007669"/>
    <property type="project" value="InterPro"/>
</dbReference>
<dbReference type="InterPro" id="IPR000858">
    <property type="entry name" value="S_locus_glycoprot_dom"/>
</dbReference>
<dbReference type="InterPro" id="IPR035446">
    <property type="entry name" value="SLSG/EP1"/>
</dbReference>
<evidence type="ECO:0000256" key="2">
    <source>
        <dbReference type="ARBA" id="ARBA00022729"/>
    </source>
</evidence>
<dbReference type="PROSITE" id="PS50948">
    <property type="entry name" value="PAN"/>
    <property type="match status" value="1"/>
</dbReference>
<dbReference type="InterPro" id="IPR001480">
    <property type="entry name" value="Bulb-type_lectin_dom"/>
</dbReference>
<name>A0A6N2N8U6_SALVM</name>
<keyword evidence="3" id="KW-1015">Disulfide bond</keyword>
<dbReference type="EMBL" id="CAADRP010002207">
    <property type="protein sequence ID" value="VFU63405.1"/>
    <property type="molecule type" value="Genomic_DNA"/>
</dbReference>
<reference evidence="7" key="1">
    <citation type="submission" date="2019-03" db="EMBL/GenBank/DDBJ databases">
        <authorList>
            <person name="Mank J."/>
            <person name="Almeida P."/>
        </authorList>
    </citation>
    <scope>NUCLEOTIDE SEQUENCE</scope>
    <source>
        <strain evidence="7">78183</strain>
    </source>
</reference>
<evidence type="ECO:0000259" key="5">
    <source>
        <dbReference type="PROSITE" id="PS50927"/>
    </source>
</evidence>
<dbReference type="PROSITE" id="PS50927">
    <property type="entry name" value="BULB_LECTIN"/>
    <property type="match status" value="1"/>
</dbReference>
<dbReference type="PANTHER" id="PTHR32444:SF235">
    <property type="entry name" value="OS01G0783900 PROTEIN"/>
    <property type="match status" value="1"/>
</dbReference>
<dbReference type="Gene3D" id="2.90.10.10">
    <property type="entry name" value="Bulb-type lectin domain"/>
    <property type="match status" value="1"/>
</dbReference>
<gene>
    <name evidence="7" type="ORF">SVIM_LOCUS482401</name>
</gene>
<protein>
    <recommendedName>
        <fullName evidence="8">Bulb-type lectin domain-containing protein</fullName>
    </recommendedName>
</protein>
<dbReference type="CDD" id="cd01098">
    <property type="entry name" value="PAN_AP_plant"/>
    <property type="match status" value="1"/>
</dbReference>
<dbReference type="SMART" id="SM00108">
    <property type="entry name" value="B_lectin"/>
    <property type="match status" value="1"/>
</dbReference>
<organism evidence="7">
    <name type="scientific">Salix viminalis</name>
    <name type="common">Common osier</name>
    <name type="synonym">Basket willow</name>
    <dbReference type="NCBI Taxonomy" id="40686"/>
    <lineage>
        <taxon>Eukaryota</taxon>
        <taxon>Viridiplantae</taxon>
        <taxon>Streptophyta</taxon>
        <taxon>Embryophyta</taxon>
        <taxon>Tracheophyta</taxon>
        <taxon>Spermatophyta</taxon>
        <taxon>Magnoliopsida</taxon>
        <taxon>eudicotyledons</taxon>
        <taxon>Gunneridae</taxon>
        <taxon>Pentapetalae</taxon>
        <taxon>rosids</taxon>
        <taxon>fabids</taxon>
        <taxon>Malpighiales</taxon>
        <taxon>Salicaceae</taxon>
        <taxon>Saliceae</taxon>
        <taxon>Salix</taxon>
    </lineage>
</organism>
<dbReference type="Pfam" id="PF00954">
    <property type="entry name" value="S_locus_glycop"/>
    <property type="match status" value="1"/>
</dbReference>
<dbReference type="CDD" id="cd00028">
    <property type="entry name" value="B_lectin"/>
    <property type="match status" value="1"/>
</dbReference>
<proteinExistence type="predicted"/>
<evidence type="ECO:0000256" key="3">
    <source>
        <dbReference type="ARBA" id="ARBA00023157"/>
    </source>
</evidence>
<keyword evidence="4" id="KW-0325">Glycoprotein</keyword>
<dbReference type="PANTHER" id="PTHR32444">
    <property type="entry name" value="BULB-TYPE LECTIN DOMAIN-CONTAINING PROTEIN"/>
    <property type="match status" value="1"/>
</dbReference>
<feature type="domain" description="Bulb-type lectin" evidence="5">
    <location>
        <begin position="74"/>
        <end position="195"/>
    </location>
</feature>
<dbReference type="FunFam" id="2.90.10.10:FF:000004">
    <property type="entry name" value="G-type lectin S-receptor-like serine/threonine-protein kinase"/>
    <property type="match status" value="1"/>
</dbReference>
<comment type="function">
    <text evidence="1">Involved in sporophytic self-incompatibility system (the inability of flowering plants to achieve self-fertilization).</text>
</comment>
<dbReference type="PIRSF" id="PIRSF002686">
    <property type="entry name" value="SLG"/>
    <property type="match status" value="1"/>
</dbReference>
<dbReference type="SUPFAM" id="SSF51110">
    <property type="entry name" value="alpha-D-mannose-specific plant lectins"/>
    <property type="match status" value="1"/>
</dbReference>
<evidence type="ECO:0000259" key="6">
    <source>
        <dbReference type="PROSITE" id="PS50948"/>
    </source>
</evidence>
<dbReference type="AlphaFoldDB" id="A0A6N2N8U6"/>
<accession>A0A6N2N8U6</accession>